<keyword evidence="3" id="KW-1185">Reference proteome</keyword>
<proteinExistence type="predicted"/>
<reference evidence="3" key="1">
    <citation type="journal article" date="2019" name="Int. J. Syst. Evol. Microbiol.">
        <title>The Global Catalogue of Microorganisms (GCM) 10K type strain sequencing project: providing services to taxonomists for standard genome sequencing and annotation.</title>
        <authorList>
            <consortium name="The Broad Institute Genomics Platform"/>
            <consortium name="The Broad Institute Genome Sequencing Center for Infectious Disease"/>
            <person name="Wu L."/>
            <person name="Ma J."/>
        </authorList>
    </citation>
    <scope>NUCLEOTIDE SEQUENCE [LARGE SCALE GENOMIC DNA]</scope>
    <source>
        <strain evidence="3">CGMCC 1.14966</strain>
    </source>
</reference>
<accession>A0ABQ2A844</accession>
<evidence type="ECO:0000259" key="1">
    <source>
        <dbReference type="Pfam" id="PF15615"/>
    </source>
</evidence>
<dbReference type="RefSeq" id="WP_188562111.1">
    <property type="nucleotide sequence ID" value="NZ_BMGY01000018.1"/>
</dbReference>
<sequence length="526" mass="58334">MPPARPVPDDDSVIDITGLFERLAVANAAPPPPPKPKPSVYVESYPGSGTMIYNYNYYYQEPPTLGATYGEKLGLTPRQVTWLDKFYLPTNNTFLAIEPALQATLLLYLAVLPALDQQLKRTGTTLAKEAKALEDEAKHIAYQEGYWYQNHNRGGKAGTDIYLAIFRLCENALRLHYDYTRKGSKLFPRQIARLEAYFQQQLGQRIAALLPTLLPHVPPPGPEAELIFNEQAPQRWKPYFERLTKLLPAKVPAFIKAVEQLLKANARNPTRENICFEAAKLLAHPDREAALRMYLRYLHDGSNWVHIKPKTLPKGLDKVLFLQTEHAQRFTMIVNLLKLNDDRKTALEKVSTVYAVERKKIELDMGAVQAARQQHAGTVELLNAYLQDEPAPATPSATTPATPKKKVKAPALQASAIVAVPPKNATAKATKAAKTSAETAASAGPAFAPGLGLNAVQQDLLQLFAARKLALSQAEVEGFAKRRAALRNQLIDGLNEACYELLDDVLIEETADGYAIYAPYYQKITA</sequence>
<protein>
    <recommendedName>
        <fullName evidence="1">TerB-C domain-containing protein</fullName>
    </recommendedName>
</protein>
<comment type="caution">
    <text evidence="2">The sequence shown here is derived from an EMBL/GenBank/DDBJ whole genome shotgun (WGS) entry which is preliminary data.</text>
</comment>
<evidence type="ECO:0000313" key="3">
    <source>
        <dbReference type="Proteomes" id="UP000637774"/>
    </source>
</evidence>
<dbReference type="Proteomes" id="UP000637774">
    <property type="component" value="Unassembled WGS sequence"/>
</dbReference>
<gene>
    <name evidence="2" type="ORF">GCM10011495_21900</name>
</gene>
<dbReference type="InterPro" id="IPR028932">
    <property type="entry name" value="TerB-C"/>
</dbReference>
<evidence type="ECO:0000313" key="2">
    <source>
        <dbReference type="EMBL" id="GGH86105.1"/>
    </source>
</evidence>
<organism evidence="2 3">
    <name type="scientific">Hymenobacter frigidus</name>
    <dbReference type="NCBI Taxonomy" id="1524095"/>
    <lineage>
        <taxon>Bacteria</taxon>
        <taxon>Pseudomonadati</taxon>
        <taxon>Bacteroidota</taxon>
        <taxon>Cytophagia</taxon>
        <taxon>Cytophagales</taxon>
        <taxon>Hymenobacteraceae</taxon>
        <taxon>Hymenobacter</taxon>
    </lineage>
</organism>
<feature type="domain" description="TerB-C" evidence="1">
    <location>
        <begin position="347"/>
        <end position="524"/>
    </location>
</feature>
<name>A0ABQ2A844_9BACT</name>
<dbReference type="Pfam" id="PF15615">
    <property type="entry name" value="TerB_C"/>
    <property type="match status" value="1"/>
</dbReference>
<dbReference type="EMBL" id="BMGY01000018">
    <property type="protein sequence ID" value="GGH86105.1"/>
    <property type="molecule type" value="Genomic_DNA"/>
</dbReference>